<dbReference type="EMBL" id="FQYO01000002">
    <property type="protein sequence ID" value="SHI68296.1"/>
    <property type="molecule type" value="Genomic_DNA"/>
</dbReference>
<dbReference type="Gene3D" id="1.10.10.10">
    <property type="entry name" value="Winged helix-like DNA-binding domain superfamily/Winged helix DNA-binding domain"/>
    <property type="match status" value="1"/>
</dbReference>
<keyword evidence="3" id="KW-0804">Transcription</keyword>
<protein>
    <submittedName>
        <fullName evidence="5">Transcriptional regulator, ArsR family</fullName>
    </submittedName>
</protein>
<keyword evidence="2" id="KW-0238">DNA-binding</keyword>
<dbReference type="RefSeq" id="WP_073327575.1">
    <property type="nucleotide sequence ID" value="NZ_FQYO01000002.1"/>
</dbReference>
<dbReference type="GO" id="GO:0003677">
    <property type="term" value="F:DNA binding"/>
    <property type="evidence" value="ECO:0007669"/>
    <property type="project" value="UniProtKB-KW"/>
</dbReference>
<dbReference type="InterPro" id="IPR051011">
    <property type="entry name" value="Metal_resp_trans_reg"/>
</dbReference>
<dbReference type="InterPro" id="IPR036388">
    <property type="entry name" value="WH-like_DNA-bd_sf"/>
</dbReference>
<dbReference type="STRING" id="1447782.SAMN05444417_1522"/>
<proteinExistence type="predicted"/>
<dbReference type="InterPro" id="IPR001845">
    <property type="entry name" value="HTH_ArsR_DNA-bd_dom"/>
</dbReference>
<keyword evidence="6" id="KW-1185">Reference proteome</keyword>
<dbReference type="PROSITE" id="PS50987">
    <property type="entry name" value="HTH_ARSR_2"/>
    <property type="match status" value="1"/>
</dbReference>
<dbReference type="AlphaFoldDB" id="A0A1M6D4X4"/>
<dbReference type="GO" id="GO:0003700">
    <property type="term" value="F:DNA-binding transcription factor activity"/>
    <property type="evidence" value="ECO:0007669"/>
    <property type="project" value="InterPro"/>
</dbReference>
<keyword evidence="1" id="KW-0805">Transcription regulation</keyword>
<evidence type="ECO:0000313" key="5">
    <source>
        <dbReference type="EMBL" id="SHI68296.1"/>
    </source>
</evidence>
<accession>A0A1M6D4X4</accession>
<dbReference type="NCBIfam" id="NF033788">
    <property type="entry name" value="HTH_metalloreg"/>
    <property type="match status" value="1"/>
</dbReference>
<feature type="domain" description="HTH arsR-type" evidence="4">
    <location>
        <begin position="1"/>
        <end position="95"/>
    </location>
</feature>
<evidence type="ECO:0000256" key="1">
    <source>
        <dbReference type="ARBA" id="ARBA00023015"/>
    </source>
</evidence>
<dbReference type="PANTHER" id="PTHR43132:SF2">
    <property type="entry name" value="ARSENICAL RESISTANCE OPERON REPRESSOR ARSR-RELATED"/>
    <property type="match status" value="1"/>
</dbReference>
<evidence type="ECO:0000313" key="6">
    <source>
        <dbReference type="Proteomes" id="UP000184292"/>
    </source>
</evidence>
<sequence>METSDAVAAFSALGQPGRLDVLRHLIQAGPGGRAAGEIAASLGIRPNTLSSALGILSQAGLVSSHRDGRRIVYSARMEAIAALVQWLVADCCGGDAAACAPMTRALTCCPPGRAAP</sequence>
<name>A0A1M6D4X4_9RHOB</name>
<evidence type="ECO:0000256" key="2">
    <source>
        <dbReference type="ARBA" id="ARBA00023125"/>
    </source>
</evidence>
<evidence type="ECO:0000256" key="3">
    <source>
        <dbReference type="ARBA" id="ARBA00023163"/>
    </source>
</evidence>
<dbReference type="Proteomes" id="UP000184292">
    <property type="component" value="Unassembled WGS sequence"/>
</dbReference>
<gene>
    <name evidence="5" type="ORF">SAMN05444417_1522</name>
</gene>
<dbReference type="SUPFAM" id="SSF46785">
    <property type="entry name" value="Winged helix' DNA-binding domain"/>
    <property type="match status" value="1"/>
</dbReference>
<dbReference type="OrthoDB" id="9804742at2"/>
<dbReference type="PRINTS" id="PR00778">
    <property type="entry name" value="HTHARSR"/>
</dbReference>
<dbReference type="CDD" id="cd00090">
    <property type="entry name" value="HTH_ARSR"/>
    <property type="match status" value="1"/>
</dbReference>
<dbReference type="SMART" id="SM00418">
    <property type="entry name" value="HTH_ARSR"/>
    <property type="match status" value="1"/>
</dbReference>
<dbReference type="Pfam" id="PF12840">
    <property type="entry name" value="HTH_20"/>
    <property type="match status" value="1"/>
</dbReference>
<dbReference type="InterPro" id="IPR036390">
    <property type="entry name" value="WH_DNA-bd_sf"/>
</dbReference>
<reference evidence="5 6" key="1">
    <citation type="submission" date="2016-11" db="EMBL/GenBank/DDBJ databases">
        <authorList>
            <person name="Jaros S."/>
            <person name="Januszkiewicz K."/>
            <person name="Wedrychowicz H."/>
        </authorList>
    </citation>
    <scope>NUCLEOTIDE SEQUENCE [LARGE SCALE GENOMIC DNA]</scope>
    <source>
        <strain evidence="5 6">DSM 100565</strain>
    </source>
</reference>
<dbReference type="InterPro" id="IPR011991">
    <property type="entry name" value="ArsR-like_HTH"/>
</dbReference>
<organism evidence="5 6">
    <name type="scientific">Wenxinia saemankumensis</name>
    <dbReference type="NCBI Taxonomy" id="1447782"/>
    <lineage>
        <taxon>Bacteria</taxon>
        <taxon>Pseudomonadati</taxon>
        <taxon>Pseudomonadota</taxon>
        <taxon>Alphaproteobacteria</taxon>
        <taxon>Rhodobacterales</taxon>
        <taxon>Roseobacteraceae</taxon>
        <taxon>Wenxinia</taxon>
    </lineage>
</organism>
<evidence type="ECO:0000259" key="4">
    <source>
        <dbReference type="PROSITE" id="PS50987"/>
    </source>
</evidence>
<dbReference type="PANTHER" id="PTHR43132">
    <property type="entry name" value="ARSENICAL RESISTANCE OPERON REPRESSOR ARSR-RELATED"/>
    <property type="match status" value="1"/>
</dbReference>